<dbReference type="FunFam" id="3.40.50.10190:FF:000047">
    <property type="entry name" value="Microcephalin"/>
    <property type="match status" value="1"/>
</dbReference>
<dbReference type="FunFam" id="3.40.50.10190:FF:000055">
    <property type="entry name" value="Microcephalin"/>
    <property type="match status" value="1"/>
</dbReference>
<dbReference type="Gene3D" id="3.40.50.10190">
    <property type="entry name" value="BRCT domain"/>
    <property type="match status" value="3"/>
</dbReference>
<sequence length="841" mass="92888">MAAPILKDVVAYVEVWSSNGTENYSKTFTTQLVDMGAKVSKTFNKQVTHVIFKDGYQSTWDKAQKRGVKLVSVLWVEKCRTAGAHIDESLFPAANTNEHLPSLIKKKRKCMQPKDFNFKTPENDKRFQKKFEKMAKELQRQKTSLDGDVPILLFESNGSLTYSPIIKINSSHHSAMEKRLQEMKEKRENLSPTSSQMIQQSHDNPSNSLCEAPLNISHDTLCSDESIAGLHSSFDDLCGNSGCGNQERKLGGSINDTKSDMCVSSLVLKTNNIHSSPSFAHLDKSSPQKFLSNLSKEEINLQRNIVGKIVTPDQKQAAGKSQETFEEKYRLSPTLSSTKGHVLIHSRPRSSSVKRKRVSYGFHSPPKETCKRKRSIRRSIMPRLQLCRSEGSLQHMAGPALEALSCGESSYDDYFSPDNLKERNSENLPPKSQLPSNPAQFSCRSLSKKERTSIFEMSDFSCVGKKTRTVDITSFTAKTISSPQKTANGEGRAALSCVTSEESSAPEETLRCCRQAEAQQKEGTCPEGNGFSYTIEDPALPEGHDGDLTPLEGILEEVKEAVGLKSTQDKGTTSKISNSSEGEASSEHEPRSVVDCSVERSAEEKENVPGGCSGSVKNRPTRHDVLDGSCDSFKDLIKPHEELKKSGKGKKPTRTLVMTSMPSEKQNIVIQVVGKLKGFSIAPDVCETTTHVLSGKPLRTLNVLLGIARGCWVLSYDWVLWSLESGHWISEEPFELSNDFPAAPLCRRDCHLSAGPYRGTLFADQPVMFVSPASSPPVAKLCELVHLCGGRVSQVPRQASIVIGPYSGKKKATVKYLSEKWVLDSITQHKVCASENYLLPQ</sequence>
<feature type="region of interest" description="Disordered" evidence="9">
    <location>
        <begin position="417"/>
        <end position="441"/>
    </location>
</feature>
<proteinExistence type="predicted"/>
<evidence type="ECO:0000313" key="11">
    <source>
        <dbReference type="Ensembl" id="ENSPTEP00000015478.1"/>
    </source>
</evidence>
<dbReference type="Pfam" id="PF12258">
    <property type="entry name" value="Microcephalin"/>
    <property type="match status" value="1"/>
</dbReference>
<dbReference type="Ensembl" id="ENSPTET00000023093.1">
    <property type="protein sequence ID" value="ENSPTEP00000015478.1"/>
    <property type="gene ID" value="ENSPTEG00000017158.1"/>
</dbReference>
<evidence type="ECO:0000256" key="8">
    <source>
        <dbReference type="ARBA" id="ARBA00026061"/>
    </source>
</evidence>
<feature type="region of interest" description="Disordered" evidence="9">
    <location>
        <begin position="522"/>
        <end position="549"/>
    </location>
</feature>
<dbReference type="Pfam" id="PF12738">
    <property type="entry name" value="PTCB-BRCT"/>
    <property type="match status" value="1"/>
</dbReference>
<comment type="function">
    <text evidence="7">Implicated in chromosome condensation and DNA damage induced cellular responses. May play a role in neurogenesis and regulation of the size of the cerebral cortex.</text>
</comment>
<evidence type="ECO:0000256" key="4">
    <source>
        <dbReference type="ARBA" id="ARBA00022553"/>
    </source>
</evidence>
<protein>
    <recommendedName>
        <fullName evidence="2">Microcephalin</fullName>
    </recommendedName>
</protein>
<evidence type="ECO:0000256" key="5">
    <source>
        <dbReference type="ARBA" id="ARBA00022737"/>
    </source>
</evidence>
<dbReference type="GO" id="GO:0021987">
    <property type="term" value="P:cerebral cortex development"/>
    <property type="evidence" value="ECO:0007669"/>
    <property type="project" value="InterPro"/>
</dbReference>
<accession>A0A8C9H3Z0</accession>
<keyword evidence="3" id="KW-0963">Cytoplasm</keyword>
<evidence type="ECO:0000313" key="12">
    <source>
        <dbReference type="Proteomes" id="UP000694416"/>
    </source>
</evidence>
<dbReference type="PROSITE" id="PS50172">
    <property type="entry name" value="BRCT"/>
    <property type="match status" value="3"/>
</dbReference>
<evidence type="ECO:0000256" key="2">
    <source>
        <dbReference type="ARBA" id="ARBA00017027"/>
    </source>
</evidence>
<feature type="compositionally biased region" description="Polar residues" evidence="9">
    <location>
        <begin position="565"/>
        <end position="583"/>
    </location>
</feature>
<dbReference type="FunFam" id="3.40.50.10190:FF:000053">
    <property type="entry name" value="Microcephalin"/>
    <property type="match status" value="1"/>
</dbReference>
<evidence type="ECO:0000256" key="1">
    <source>
        <dbReference type="ARBA" id="ARBA00004300"/>
    </source>
</evidence>
<dbReference type="SUPFAM" id="SSF52113">
    <property type="entry name" value="BRCT domain"/>
    <property type="match status" value="3"/>
</dbReference>
<feature type="domain" description="BRCT" evidence="10">
    <location>
        <begin position="757"/>
        <end position="839"/>
    </location>
</feature>
<dbReference type="InterPro" id="IPR022047">
    <property type="entry name" value="Microcephalin-like"/>
</dbReference>
<dbReference type="PANTHER" id="PTHR14625">
    <property type="entry name" value="MICROCEPHALIN"/>
    <property type="match status" value="1"/>
</dbReference>
<organism evidence="11 12">
    <name type="scientific">Piliocolobus tephrosceles</name>
    <name type="common">Ugandan red Colobus</name>
    <dbReference type="NCBI Taxonomy" id="591936"/>
    <lineage>
        <taxon>Eukaryota</taxon>
        <taxon>Metazoa</taxon>
        <taxon>Chordata</taxon>
        <taxon>Craniata</taxon>
        <taxon>Vertebrata</taxon>
        <taxon>Euteleostomi</taxon>
        <taxon>Mammalia</taxon>
        <taxon>Eutheria</taxon>
        <taxon>Euarchontoglires</taxon>
        <taxon>Primates</taxon>
        <taxon>Haplorrhini</taxon>
        <taxon>Catarrhini</taxon>
        <taxon>Cercopithecidae</taxon>
        <taxon>Colobinae</taxon>
        <taxon>Piliocolobus</taxon>
    </lineage>
</organism>
<dbReference type="GO" id="GO:0000278">
    <property type="term" value="P:mitotic cell cycle"/>
    <property type="evidence" value="ECO:0007669"/>
    <property type="project" value="TreeGrafter"/>
</dbReference>
<feature type="domain" description="BRCT" evidence="10">
    <location>
        <begin position="1"/>
        <end position="93"/>
    </location>
</feature>
<dbReference type="CTD" id="79648"/>
<dbReference type="InterPro" id="IPR001357">
    <property type="entry name" value="BRCT_dom"/>
</dbReference>
<keyword evidence="12" id="KW-1185">Reference proteome</keyword>
<dbReference type="RefSeq" id="XP_023074867.2">
    <property type="nucleotide sequence ID" value="XM_023219099.3"/>
</dbReference>
<feature type="domain" description="BRCT" evidence="10">
    <location>
        <begin position="678"/>
        <end position="736"/>
    </location>
</feature>
<evidence type="ECO:0000256" key="3">
    <source>
        <dbReference type="ARBA" id="ARBA00022490"/>
    </source>
</evidence>
<comment type="subcellular location">
    <subcellularLocation>
        <location evidence="1">Cytoplasm</location>
        <location evidence="1">Cytoskeleton</location>
        <location evidence="1">Microtubule organizing center</location>
        <location evidence="1">Centrosome</location>
    </subcellularLocation>
</comment>
<feature type="region of interest" description="Disordered" evidence="9">
    <location>
        <begin position="563"/>
        <end position="623"/>
    </location>
</feature>
<dbReference type="AlphaFoldDB" id="A0A8C9H3Z0"/>
<dbReference type="GeneID" id="111547380"/>
<keyword evidence="6" id="KW-0206">Cytoskeleton</keyword>
<reference evidence="11" key="2">
    <citation type="submission" date="2025-09" db="UniProtKB">
        <authorList>
            <consortium name="Ensembl"/>
        </authorList>
    </citation>
    <scope>IDENTIFICATION</scope>
</reference>
<dbReference type="CDD" id="cd17736">
    <property type="entry name" value="BRCT_microcephalin_rpt2"/>
    <property type="match status" value="1"/>
</dbReference>
<dbReference type="PANTHER" id="PTHR14625:SF3">
    <property type="entry name" value="MICROCEPHALIN"/>
    <property type="match status" value="1"/>
</dbReference>
<dbReference type="SMART" id="SM00292">
    <property type="entry name" value="BRCT"/>
    <property type="match status" value="3"/>
</dbReference>
<dbReference type="CDD" id="cd17716">
    <property type="entry name" value="BRCT_microcephalin_rpt1"/>
    <property type="match status" value="1"/>
</dbReference>
<dbReference type="InterPro" id="IPR036420">
    <property type="entry name" value="BRCT_dom_sf"/>
</dbReference>
<evidence type="ECO:0000256" key="9">
    <source>
        <dbReference type="SAM" id="MobiDB-lite"/>
    </source>
</evidence>
<feature type="region of interest" description="Disordered" evidence="9">
    <location>
        <begin position="344"/>
        <end position="373"/>
    </location>
</feature>
<dbReference type="CDD" id="cd17751">
    <property type="entry name" value="BRCT_microcephalin_rpt3"/>
    <property type="match status" value="1"/>
</dbReference>
<dbReference type="InterPro" id="IPR029504">
    <property type="entry name" value="Microcephalin_mammal"/>
</dbReference>
<dbReference type="GO" id="GO:0005813">
    <property type="term" value="C:centrosome"/>
    <property type="evidence" value="ECO:0007669"/>
    <property type="project" value="UniProtKB-SubCell"/>
</dbReference>
<comment type="subunit">
    <text evidence="8">Interacts with CDC27 and maybe other components of the APC/C complex. Interacts with histone variant H2AX under DNA damage conditions.</text>
</comment>
<evidence type="ECO:0000256" key="7">
    <source>
        <dbReference type="ARBA" id="ARBA00025455"/>
    </source>
</evidence>
<evidence type="ECO:0000256" key="6">
    <source>
        <dbReference type="ARBA" id="ARBA00023212"/>
    </source>
</evidence>
<feature type="compositionally biased region" description="Basic and acidic residues" evidence="9">
    <location>
        <begin position="585"/>
        <end position="607"/>
    </location>
</feature>
<reference evidence="11" key="1">
    <citation type="submission" date="2025-08" db="UniProtKB">
        <authorList>
            <consortium name="Ensembl"/>
        </authorList>
    </citation>
    <scope>IDENTIFICATION</scope>
</reference>
<gene>
    <name evidence="11" type="primary">MCPH1</name>
</gene>
<evidence type="ECO:0000259" key="10">
    <source>
        <dbReference type="PROSITE" id="PS50172"/>
    </source>
</evidence>
<dbReference type="GO" id="GO:0010468">
    <property type="term" value="P:regulation of gene expression"/>
    <property type="evidence" value="ECO:0007669"/>
    <property type="project" value="UniProtKB-ARBA"/>
</dbReference>
<name>A0A8C9H3Z0_9PRIM</name>
<dbReference type="Proteomes" id="UP000694416">
    <property type="component" value="Unplaced"/>
</dbReference>
<feature type="compositionally biased region" description="Basic residues" evidence="9">
    <location>
        <begin position="344"/>
        <end position="358"/>
    </location>
</feature>
<keyword evidence="5" id="KW-0677">Repeat</keyword>
<keyword evidence="4" id="KW-0597">Phosphoprotein</keyword>